<dbReference type="EMBL" id="BMJW01000001">
    <property type="protein sequence ID" value="GGG88334.1"/>
    <property type="molecule type" value="Genomic_DNA"/>
</dbReference>
<evidence type="ECO:0000259" key="5">
    <source>
        <dbReference type="Pfam" id="PF14905"/>
    </source>
</evidence>
<reference evidence="6" key="2">
    <citation type="submission" date="2020-09" db="EMBL/GenBank/DDBJ databases">
        <authorList>
            <person name="Sun Q."/>
            <person name="Zhou Y."/>
        </authorList>
    </citation>
    <scope>NUCLEOTIDE SEQUENCE</scope>
    <source>
        <strain evidence="6">CGMCC 1.15763</strain>
    </source>
</reference>
<dbReference type="SUPFAM" id="SSF56935">
    <property type="entry name" value="Porins"/>
    <property type="match status" value="1"/>
</dbReference>
<dbReference type="Pfam" id="PF14905">
    <property type="entry name" value="OMP_b-brl_3"/>
    <property type="match status" value="1"/>
</dbReference>
<dbReference type="SUPFAM" id="SSF49464">
    <property type="entry name" value="Carboxypeptidase regulatory domain-like"/>
    <property type="match status" value="1"/>
</dbReference>
<keyword evidence="4" id="KW-0732">Signal</keyword>
<dbReference type="InterPro" id="IPR041700">
    <property type="entry name" value="OMP_b-brl_3"/>
</dbReference>
<evidence type="ECO:0000313" key="7">
    <source>
        <dbReference type="Proteomes" id="UP000633278"/>
    </source>
</evidence>
<keyword evidence="3" id="KW-0998">Cell outer membrane</keyword>
<dbReference type="RefSeq" id="WP_188597287.1">
    <property type="nucleotide sequence ID" value="NZ_BMJW01000001.1"/>
</dbReference>
<feature type="chain" id="PRO_5037793069" evidence="4">
    <location>
        <begin position="20"/>
        <end position="800"/>
    </location>
</feature>
<dbReference type="Proteomes" id="UP000633278">
    <property type="component" value="Unassembled WGS sequence"/>
</dbReference>
<accession>A0A917HRN4</accession>
<dbReference type="InterPro" id="IPR036942">
    <property type="entry name" value="Beta-barrel_TonB_sf"/>
</dbReference>
<proteinExistence type="predicted"/>
<evidence type="ECO:0000256" key="4">
    <source>
        <dbReference type="SAM" id="SignalP"/>
    </source>
</evidence>
<dbReference type="GO" id="GO:0009279">
    <property type="term" value="C:cell outer membrane"/>
    <property type="evidence" value="ECO:0007669"/>
    <property type="project" value="UniProtKB-SubCell"/>
</dbReference>
<evidence type="ECO:0000256" key="2">
    <source>
        <dbReference type="ARBA" id="ARBA00023136"/>
    </source>
</evidence>
<dbReference type="AlphaFoldDB" id="A0A917HRN4"/>
<evidence type="ECO:0000256" key="3">
    <source>
        <dbReference type="ARBA" id="ARBA00023237"/>
    </source>
</evidence>
<evidence type="ECO:0000313" key="6">
    <source>
        <dbReference type="EMBL" id="GGG88334.1"/>
    </source>
</evidence>
<sequence length="800" mass="90890">MKKLHIMLICFFVAYQVQAQKITVKGTVVSAEDNETLMAAAITVFNAKTDAFIHYAYADEAGNYELRIEKTAFYIKADLLGYKTYISKPINPTTSVIEHAIRMQEDRTELEEVVILQKQRTLKMSGDKMTINIERAGLGIGNDGLQTLTKLPGIRLDKDENIVFRGNSNLQILIDGKPSLFSGGDLKLFLKTLSGDNIKSVELIANPSAKYSAAGSGGILNIKLKKGVNTGLTGNIRSSVGYAEFIKNSNGLNLYHNSEKWNLNLGLNSNYNESTNHRKVVQTINEPGKTTVLEQFNDWYPKSNSYTGTFGVSYALTKNSQLGSSFNYNSYLSDAITEGKTNEIENDQFLRYTLLETSEYQKNKRLTGNLYYSFVSDSLDTKLDAQINLANYNKQGNRITSNQYYLANSNNQYQPASVIRNSNPTQVQIVNTTVDLEKKINPNFNLETGLKYSYVHNDYDLRLEDKNNAGIFVPNTNRSNHLIYKESIFAGYGIANLSRNNWNFQLGLRAEHMAYDAFSKTANTTNKDSYTSWFPSFSINRNADDNQYKFSYSKRIERPRYLNLNPFFEYIDTYNVQVGNPNLQPAFTDAFELTWVRKYKTALSVFANLTQGEMYQIVSYDEATKITTLYVDNIGKSKSIGLSFNTSFSPTDWWELQVNTEVSYAQATSTIPGYAFNESGANFYGNLSQSFRFKNDLSFTWTSFYSKNGNYGNSEFLPAYDMSFGMRKEFLNKQLILNITAQDVLKENQWRQITTQNNVSTNWTNQWETRKFTLALTYNFGAGKKKKIKSANLANEQNRL</sequence>
<organism evidence="6 7">
    <name type="scientific">Polaribacter pacificus</name>
    <dbReference type="NCBI Taxonomy" id="1775173"/>
    <lineage>
        <taxon>Bacteria</taxon>
        <taxon>Pseudomonadati</taxon>
        <taxon>Bacteroidota</taxon>
        <taxon>Flavobacteriia</taxon>
        <taxon>Flavobacteriales</taxon>
        <taxon>Flavobacteriaceae</taxon>
    </lineage>
</organism>
<keyword evidence="6" id="KW-0675">Receptor</keyword>
<reference evidence="6" key="1">
    <citation type="journal article" date="2014" name="Int. J. Syst. Evol. Microbiol.">
        <title>Complete genome sequence of Corynebacterium casei LMG S-19264T (=DSM 44701T), isolated from a smear-ripened cheese.</title>
        <authorList>
            <consortium name="US DOE Joint Genome Institute (JGI-PGF)"/>
            <person name="Walter F."/>
            <person name="Albersmeier A."/>
            <person name="Kalinowski J."/>
            <person name="Ruckert C."/>
        </authorList>
    </citation>
    <scope>NUCLEOTIDE SEQUENCE</scope>
    <source>
        <strain evidence="6">CGMCC 1.15763</strain>
    </source>
</reference>
<dbReference type="Pfam" id="PF13715">
    <property type="entry name" value="CarbopepD_reg_2"/>
    <property type="match status" value="1"/>
</dbReference>
<gene>
    <name evidence="6" type="ORF">GCM10011416_00730</name>
</gene>
<feature type="signal peptide" evidence="4">
    <location>
        <begin position="1"/>
        <end position="19"/>
    </location>
</feature>
<keyword evidence="2" id="KW-0472">Membrane</keyword>
<comment type="subcellular location">
    <subcellularLocation>
        <location evidence="1">Cell outer membrane</location>
    </subcellularLocation>
</comment>
<dbReference type="Gene3D" id="2.40.170.20">
    <property type="entry name" value="TonB-dependent receptor, beta-barrel domain"/>
    <property type="match status" value="1"/>
</dbReference>
<keyword evidence="7" id="KW-1185">Reference proteome</keyword>
<comment type="caution">
    <text evidence="6">The sequence shown here is derived from an EMBL/GenBank/DDBJ whole genome shotgun (WGS) entry which is preliminary data.</text>
</comment>
<feature type="domain" description="Outer membrane protein beta-barrel" evidence="5">
    <location>
        <begin position="377"/>
        <end position="778"/>
    </location>
</feature>
<protein>
    <submittedName>
        <fullName evidence="6">TonB-dependent receptor</fullName>
    </submittedName>
</protein>
<dbReference type="InterPro" id="IPR008969">
    <property type="entry name" value="CarboxyPept-like_regulatory"/>
</dbReference>
<evidence type="ECO:0000256" key="1">
    <source>
        <dbReference type="ARBA" id="ARBA00004442"/>
    </source>
</evidence>
<name>A0A917HRN4_9FLAO</name>